<keyword evidence="3" id="KW-1185">Reference proteome</keyword>
<keyword evidence="1" id="KW-0472">Membrane</keyword>
<comment type="caution">
    <text evidence="2">The sequence shown here is derived from an EMBL/GenBank/DDBJ whole genome shotgun (WGS) entry which is preliminary data.</text>
</comment>
<dbReference type="EMBL" id="JANIEK010000055">
    <property type="protein sequence ID" value="MCT4796238.1"/>
    <property type="molecule type" value="Genomic_DNA"/>
</dbReference>
<dbReference type="Proteomes" id="UP001206821">
    <property type="component" value="Unassembled WGS sequence"/>
</dbReference>
<dbReference type="RefSeq" id="WP_034814481.1">
    <property type="nucleotide sequence ID" value="NZ_JANIEK010000055.1"/>
</dbReference>
<evidence type="ECO:0008006" key="4">
    <source>
        <dbReference type="Google" id="ProtNLM"/>
    </source>
</evidence>
<organism evidence="2 3">
    <name type="scientific">Exiguobacterium alkaliphilum</name>
    <dbReference type="NCBI Taxonomy" id="1428684"/>
    <lineage>
        <taxon>Bacteria</taxon>
        <taxon>Bacillati</taxon>
        <taxon>Bacillota</taxon>
        <taxon>Bacilli</taxon>
        <taxon>Bacillales</taxon>
        <taxon>Bacillales Family XII. Incertae Sedis</taxon>
        <taxon>Exiguobacterium</taxon>
    </lineage>
</organism>
<proteinExistence type="predicted"/>
<evidence type="ECO:0000313" key="2">
    <source>
        <dbReference type="EMBL" id="MCT4796238.1"/>
    </source>
</evidence>
<dbReference type="PROSITE" id="PS51257">
    <property type="entry name" value="PROKAR_LIPOPROTEIN"/>
    <property type="match status" value="1"/>
</dbReference>
<sequence>MKYTEPQTELFWRIFYVLAAFMLTGLACMITIAPLIFIWLNPAPYMIPLLSIVALGGFGVYWFVNMFRQLFWKERHRSRYEMTATHLNGVTWRVEPGESVEQSVRLEAIEQVVFFPAIVRKTQPSPTVPIGRPTIDFCPMLAIMTADESVEILFDPRDLDQFERWIAYFHEQGTPLYYTPKWLYWIGANIATREERFLLFQQPDELIPFFYTGDIPADESTAATAWIEAYGIERQREGPHEAHYVKQAKIMKWTAIGTVLGIVLLAASMIGIAAFT</sequence>
<evidence type="ECO:0000256" key="1">
    <source>
        <dbReference type="SAM" id="Phobius"/>
    </source>
</evidence>
<keyword evidence="1" id="KW-0812">Transmembrane</keyword>
<protein>
    <recommendedName>
        <fullName evidence="4">RING-type E3 ubiquitin transferase</fullName>
    </recommendedName>
</protein>
<evidence type="ECO:0000313" key="3">
    <source>
        <dbReference type="Proteomes" id="UP001206821"/>
    </source>
</evidence>
<feature type="transmembrane region" description="Helical" evidence="1">
    <location>
        <begin position="12"/>
        <end position="39"/>
    </location>
</feature>
<accession>A0ABT2L036</accession>
<gene>
    <name evidence="2" type="ORF">NQG31_11830</name>
</gene>
<keyword evidence="1" id="KW-1133">Transmembrane helix</keyword>
<reference evidence="2 3" key="1">
    <citation type="submission" date="2022-07" db="EMBL/GenBank/DDBJ databases">
        <title>Genomic and pangenome structural analysis of the polyextremophile Exiguobacterium.</title>
        <authorList>
            <person name="Shen L."/>
        </authorList>
    </citation>
    <scope>NUCLEOTIDE SEQUENCE [LARGE SCALE GENOMIC DNA]</scope>
    <source>
        <strain evidence="2 3">12_1</strain>
    </source>
</reference>
<feature type="transmembrane region" description="Helical" evidence="1">
    <location>
        <begin position="45"/>
        <end position="67"/>
    </location>
</feature>
<name>A0ABT2L036_9BACL</name>
<feature type="transmembrane region" description="Helical" evidence="1">
    <location>
        <begin position="253"/>
        <end position="275"/>
    </location>
</feature>